<evidence type="ECO:0000256" key="10">
    <source>
        <dbReference type="ARBA" id="ARBA00074746"/>
    </source>
</evidence>
<feature type="transmembrane region" description="Helical" evidence="12">
    <location>
        <begin position="222"/>
        <end position="245"/>
    </location>
</feature>
<comment type="caution">
    <text evidence="14">The sequence shown here is derived from an EMBL/GenBank/DDBJ whole genome shotgun (WGS) entry which is preliminary data.</text>
</comment>
<feature type="domain" description="Major facilitator superfamily (MFS) profile" evidence="13">
    <location>
        <begin position="69"/>
        <end position="498"/>
    </location>
</feature>
<gene>
    <name evidence="14" type="ORF">N7456_004603</name>
</gene>
<keyword evidence="5 12" id="KW-1133">Transmembrane helix</keyword>
<organism evidence="14 15">
    <name type="scientific">Penicillium angulare</name>
    <dbReference type="NCBI Taxonomy" id="116970"/>
    <lineage>
        <taxon>Eukaryota</taxon>
        <taxon>Fungi</taxon>
        <taxon>Dikarya</taxon>
        <taxon>Ascomycota</taxon>
        <taxon>Pezizomycotina</taxon>
        <taxon>Eurotiomycetes</taxon>
        <taxon>Eurotiomycetidae</taxon>
        <taxon>Eurotiales</taxon>
        <taxon>Aspergillaceae</taxon>
        <taxon>Penicillium</taxon>
    </lineage>
</organism>
<evidence type="ECO:0000256" key="9">
    <source>
        <dbReference type="ARBA" id="ARBA00057034"/>
    </source>
</evidence>
<keyword evidence="6 12" id="KW-0472">Membrane</keyword>
<feature type="compositionally biased region" description="Polar residues" evidence="11">
    <location>
        <begin position="23"/>
        <end position="34"/>
    </location>
</feature>
<accession>A0A9W9FWZ7</accession>
<keyword evidence="3" id="KW-0813">Transport</keyword>
<evidence type="ECO:0000256" key="12">
    <source>
        <dbReference type="SAM" id="Phobius"/>
    </source>
</evidence>
<feature type="transmembrane region" description="Helical" evidence="12">
    <location>
        <begin position="135"/>
        <end position="155"/>
    </location>
</feature>
<evidence type="ECO:0000256" key="2">
    <source>
        <dbReference type="ARBA" id="ARBA00008335"/>
    </source>
</evidence>
<feature type="transmembrane region" description="Helical" evidence="12">
    <location>
        <begin position="330"/>
        <end position="353"/>
    </location>
</feature>
<dbReference type="GO" id="GO:0005275">
    <property type="term" value="F:amine transmembrane transporter activity"/>
    <property type="evidence" value="ECO:0007669"/>
    <property type="project" value="TreeGrafter"/>
</dbReference>
<evidence type="ECO:0000313" key="15">
    <source>
        <dbReference type="Proteomes" id="UP001149165"/>
    </source>
</evidence>
<dbReference type="Gene3D" id="1.20.1250.20">
    <property type="entry name" value="MFS general substrate transporter like domains"/>
    <property type="match status" value="1"/>
</dbReference>
<comment type="subcellular location">
    <subcellularLocation>
        <location evidence="1">Membrane</location>
        <topology evidence="1">Multi-pass membrane protein</topology>
    </subcellularLocation>
</comment>
<evidence type="ECO:0000256" key="6">
    <source>
        <dbReference type="ARBA" id="ARBA00023136"/>
    </source>
</evidence>
<keyword evidence="15" id="KW-1185">Reference proteome</keyword>
<dbReference type="InterPro" id="IPR020846">
    <property type="entry name" value="MFS_dom"/>
</dbReference>
<comment type="similarity">
    <text evidence="2">Belongs to the major facilitator superfamily.</text>
</comment>
<feature type="transmembrane region" description="Helical" evidence="12">
    <location>
        <begin position="385"/>
        <end position="402"/>
    </location>
</feature>
<evidence type="ECO:0000259" key="13">
    <source>
        <dbReference type="PROSITE" id="PS50850"/>
    </source>
</evidence>
<name>A0A9W9FWZ7_9EURO</name>
<feature type="transmembrane region" description="Helical" evidence="12">
    <location>
        <begin position="409"/>
        <end position="427"/>
    </location>
</feature>
<evidence type="ECO:0000313" key="14">
    <source>
        <dbReference type="EMBL" id="KAJ5107928.1"/>
    </source>
</evidence>
<protein>
    <recommendedName>
        <fullName evidence="10">Citrate exporter 1</fullName>
    </recommendedName>
</protein>
<dbReference type="InterPro" id="IPR036259">
    <property type="entry name" value="MFS_trans_sf"/>
</dbReference>
<dbReference type="PROSITE" id="PS51257">
    <property type="entry name" value="PROKAR_LIPOPROTEIN"/>
    <property type="match status" value="1"/>
</dbReference>
<dbReference type="PROSITE" id="PS50850">
    <property type="entry name" value="MFS"/>
    <property type="match status" value="1"/>
</dbReference>
<evidence type="ECO:0000256" key="8">
    <source>
        <dbReference type="ARBA" id="ARBA00051015"/>
    </source>
</evidence>
<feature type="transmembrane region" description="Helical" evidence="12">
    <location>
        <begin position="68"/>
        <end position="90"/>
    </location>
</feature>
<sequence length="531" mass="56905">MSEQKVTAFTKSPHSSSGSSSGCPESQNMPSGSSDHLPDKAPTQEISQSAPPDPKPPYTAFSAHRRRFLLAIITVAGVFGPLAGNIYLPALPVLEKAFHKTETEINVTVTVFMVVFAFGPLFWSSFADWKGRRPLYIISILIYIAANILLAAVPANYGALIVLRMVQAFGSSAVVSLGAGTVADITEPSKRARAMSYFLFGPQCGPILGPLIGGAIADEASWRWAFGFLAISGACLWIILLFALPETLRARVGNGKLYASSSWILLPPFLSSAIVPESERGPLPPKPTLKGYWRLFRYPPIGIACVNTAILYSSYFCIAIQLPDALKNTYHWSTSALGAGYVVVGVAMMIGSISGGQFSDWRRKQAVKAVGEENVHPESRLNDQIWGLILAAAGLVMFGFFVEHVIHPAATLIATFLVGFGMSWMFVASNAFLTSCVAQQAAGAFALGNMLRSPAAAVAAAIIASLVHKMGWGYCFLGLALLNLVGVGAMLVVLQTQSPRWRKERSAKMAQAGPQKGPAKPSQQQQEPAQR</sequence>
<dbReference type="PANTHER" id="PTHR23502:SF21">
    <property type="entry name" value="DITYROSINE TRANSPORTER 1"/>
    <property type="match status" value="1"/>
</dbReference>
<evidence type="ECO:0000256" key="3">
    <source>
        <dbReference type="ARBA" id="ARBA00022448"/>
    </source>
</evidence>
<feature type="compositionally biased region" description="Polar residues" evidence="11">
    <location>
        <begin position="521"/>
        <end position="531"/>
    </location>
</feature>
<evidence type="ECO:0000256" key="11">
    <source>
        <dbReference type="SAM" id="MobiDB-lite"/>
    </source>
</evidence>
<comment type="catalytic activity">
    <reaction evidence="8">
        <text>citrate(in) = citrate(out)</text>
        <dbReference type="Rhea" id="RHEA:33183"/>
        <dbReference type="ChEBI" id="CHEBI:16947"/>
    </reaction>
</comment>
<dbReference type="FunFam" id="1.20.1250.20:FF:000172">
    <property type="entry name" value="MFS multidrug resistance transporter"/>
    <property type="match status" value="1"/>
</dbReference>
<dbReference type="Proteomes" id="UP001149165">
    <property type="component" value="Unassembled WGS sequence"/>
</dbReference>
<dbReference type="Pfam" id="PF07690">
    <property type="entry name" value="MFS_1"/>
    <property type="match status" value="1"/>
</dbReference>
<evidence type="ECO:0000256" key="5">
    <source>
        <dbReference type="ARBA" id="ARBA00022989"/>
    </source>
</evidence>
<dbReference type="PANTHER" id="PTHR23502">
    <property type="entry name" value="MAJOR FACILITATOR SUPERFAMILY"/>
    <property type="match status" value="1"/>
</dbReference>
<keyword evidence="7" id="KW-0325">Glycoprotein</keyword>
<dbReference type="GO" id="GO:0140115">
    <property type="term" value="P:export across plasma membrane"/>
    <property type="evidence" value="ECO:0007669"/>
    <property type="project" value="UniProtKB-ARBA"/>
</dbReference>
<reference evidence="14" key="2">
    <citation type="journal article" date="2023" name="IMA Fungus">
        <title>Comparative genomic study of the Penicillium genus elucidates a diverse pangenome and 15 lateral gene transfer events.</title>
        <authorList>
            <person name="Petersen C."/>
            <person name="Sorensen T."/>
            <person name="Nielsen M.R."/>
            <person name="Sondergaard T.E."/>
            <person name="Sorensen J.L."/>
            <person name="Fitzpatrick D.A."/>
            <person name="Frisvad J.C."/>
            <person name="Nielsen K.L."/>
        </authorList>
    </citation>
    <scope>NUCLEOTIDE SEQUENCE</scope>
    <source>
        <strain evidence="14">IBT 30069</strain>
    </source>
</reference>
<evidence type="ECO:0000256" key="7">
    <source>
        <dbReference type="ARBA" id="ARBA00023180"/>
    </source>
</evidence>
<evidence type="ECO:0000256" key="1">
    <source>
        <dbReference type="ARBA" id="ARBA00004141"/>
    </source>
</evidence>
<feature type="region of interest" description="Disordered" evidence="11">
    <location>
        <begin position="501"/>
        <end position="531"/>
    </location>
</feature>
<feature type="region of interest" description="Disordered" evidence="11">
    <location>
        <begin position="1"/>
        <end position="56"/>
    </location>
</feature>
<dbReference type="OrthoDB" id="2985014at2759"/>
<comment type="function">
    <text evidence="9">Transmembrane transporter that exports citrate across the cell membrane.</text>
</comment>
<dbReference type="AlphaFoldDB" id="A0A9W9FWZ7"/>
<evidence type="ECO:0000256" key="4">
    <source>
        <dbReference type="ARBA" id="ARBA00022692"/>
    </source>
</evidence>
<dbReference type="GO" id="GO:0005886">
    <property type="term" value="C:plasma membrane"/>
    <property type="evidence" value="ECO:0007669"/>
    <property type="project" value="TreeGrafter"/>
</dbReference>
<feature type="transmembrane region" description="Helical" evidence="12">
    <location>
        <begin position="105"/>
        <end position="123"/>
    </location>
</feature>
<dbReference type="SUPFAM" id="SSF103473">
    <property type="entry name" value="MFS general substrate transporter"/>
    <property type="match status" value="1"/>
</dbReference>
<keyword evidence="4 12" id="KW-0812">Transmembrane</keyword>
<feature type="transmembrane region" description="Helical" evidence="12">
    <location>
        <begin position="161"/>
        <end position="185"/>
    </location>
</feature>
<dbReference type="FunFam" id="1.20.1720.10:FF:000009">
    <property type="entry name" value="MFS multidrug transporter"/>
    <property type="match status" value="1"/>
</dbReference>
<dbReference type="InterPro" id="IPR011701">
    <property type="entry name" value="MFS"/>
</dbReference>
<dbReference type="GO" id="GO:0015137">
    <property type="term" value="F:citrate transmembrane transporter activity"/>
    <property type="evidence" value="ECO:0007669"/>
    <property type="project" value="UniProtKB-ARBA"/>
</dbReference>
<reference evidence="14" key="1">
    <citation type="submission" date="2022-11" db="EMBL/GenBank/DDBJ databases">
        <authorList>
            <person name="Petersen C."/>
        </authorList>
    </citation>
    <scope>NUCLEOTIDE SEQUENCE</scope>
    <source>
        <strain evidence="14">IBT 30069</strain>
    </source>
</reference>
<feature type="transmembrane region" description="Helical" evidence="12">
    <location>
        <begin position="295"/>
        <end position="318"/>
    </location>
</feature>
<feature type="compositionally biased region" description="Polar residues" evidence="11">
    <location>
        <begin position="1"/>
        <end position="14"/>
    </location>
</feature>
<feature type="transmembrane region" description="Helical" evidence="12">
    <location>
        <begin position="197"/>
        <end position="216"/>
    </location>
</feature>
<feature type="transmembrane region" description="Helical" evidence="12">
    <location>
        <begin position="471"/>
        <end position="494"/>
    </location>
</feature>
<dbReference type="EMBL" id="JAPQKH010000003">
    <property type="protein sequence ID" value="KAJ5107928.1"/>
    <property type="molecule type" value="Genomic_DNA"/>
</dbReference>
<dbReference type="Gene3D" id="1.20.1720.10">
    <property type="entry name" value="Multidrug resistance protein D"/>
    <property type="match status" value="1"/>
</dbReference>
<proteinExistence type="inferred from homology"/>